<proteinExistence type="predicted"/>
<evidence type="ECO:0000313" key="1">
    <source>
        <dbReference type="EMBL" id="ETX09771.1"/>
    </source>
</evidence>
<dbReference type="PATRIC" id="fig|1122207.3.peg.2790"/>
<keyword evidence="2" id="KW-1185">Reference proteome</keyword>
<evidence type="ECO:0008006" key="3">
    <source>
        <dbReference type="Google" id="ProtNLM"/>
    </source>
</evidence>
<dbReference type="eggNOG" id="COG5457">
    <property type="taxonomic scope" value="Bacteria"/>
</dbReference>
<organism evidence="1 2">
    <name type="scientific">Marinomonas ushuaiensis DSM 15871</name>
    <dbReference type="NCBI Taxonomy" id="1122207"/>
    <lineage>
        <taxon>Bacteria</taxon>
        <taxon>Pseudomonadati</taxon>
        <taxon>Pseudomonadota</taxon>
        <taxon>Gammaproteobacteria</taxon>
        <taxon>Oceanospirillales</taxon>
        <taxon>Oceanospirillaceae</taxon>
        <taxon>Marinomonas</taxon>
    </lineage>
</organism>
<dbReference type="RefSeq" id="WP_036163460.1">
    <property type="nucleotide sequence ID" value="NZ_JAMB01000015.1"/>
</dbReference>
<evidence type="ECO:0000313" key="2">
    <source>
        <dbReference type="Proteomes" id="UP000054058"/>
    </source>
</evidence>
<gene>
    <name evidence="1" type="ORF">MUS1_05860</name>
</gene>
<reference evidence="1 2" key="1">
    <citation type="submission" date="2014-01" db="EMBL/GenBank/DDBJ databases">
        <title>Marinomonas ushuaiensis DSM 15871 Genome Sequencing.</title>
        <authorList>
            <person name="Lai Q."/>
            <person name="Shao Z.S."/>
        </authorList>
    </citation>
    <scope>NUCLEOTIDE SEQUENCE [LARGE SCALE GENOMIC DNA]</scope>
    <source>
        <strain evidence="1 2">DSM 15871</strain>
    </source>
</reference>
<name>X7E3M5_9GAMM</name>
<dbReference type="OrthoDB" id="7306802at2"/>
<dbReference type="EMBL" id="JAMB01000015">
    <property type="protein sequence ID" value="ETX09771.1"/>
    <property type="molecule type" value="Genomic_DNA"/>
</dbReference>
<dbReference type="AlphaFoldDB" id="X7E3M5"/>
<sequence length="74" mass="8660">MEINQAKNIPLSINQCCENTLDTLTKKSLKPLFKKMLHNWKTRSRLHTLSESQMKDIGLTSVDIYNETNKPLWK</sequence>
<dbReference type="Proteomes" id="UP000054058">
    <property type="component" value="Unassembled WGS sequence"/>
</dbReference>
<accession>X7E3M5</accession>
<comment type="caution">
    <text evidence="1">The sequence shown here is derived from an EMBL/GenBank/DDBJ whole genome shotgun (WGS) entry which is preliminary data.</text>
</comment>
<protein>
    <recommendedName>
        <fullName evidence="3">DUF1127 domain-containing protein</fullName>
    </recommendedName>
</protein>